<dbReference type="EMBL" id="KL142371">
    <property type="protein sequence ID" value="KDR80902.1"/>
    <property type="molecule type" value="Genomic_DNA"/>
</dbReference>
<feature type="compositionally biased region" description="Polar residues" evidence="1">
    <location>
        <begin position="80"/>
        <end position="89"/>
    </location>
</feature>
<feature type="compositionally biased region" description="Basic and acidic residues" evidence="1">
    <location>
        <begin position="29"/>
        <end position="41"/>
    </location>
</feature>
<dbReference type="OrthoDB" id="3197870at2759"/>
<feature type="region of interest" description="Disordered" evidence="1">
    <location>
        <begin position="28"/>
        <end position="105"/>
    </location>
</feature>
<dbReference type="Proteomes" id="UP000027222">
    <property type="component" value="Unassembled WGS sequence"/>
</dbReference>
<accession>A0A067TEX9</accession>
<dbReference type="HOGENOM" id="CLU_1277701_0_0_1"/>
<gene>
    <name evidence="2" type="ORF">GALMADRAFT_241410</name>
</gene>
<evidence type="ECO:0000313" key="2">
    <source>
        <dbReference type="EMBL" id="KDR80902.1"/>
    </source>
</evidence>
<protein>
    <submittedName>
        <fullName evidence="2">Uncharacterized protein</fullName>
    </submittedName>
</protein>
<organism evidence="2 3">
    <name type="scientific">Galerina marginata (strain CBS 339.88)</name>
    <dbReference type="NCBI Taxonomy" id="685588"/>
    <lineage>
        <taxon>Eukaryota</taxon>
        <taxon>Fungi</taxon>
        <taxon>Dikarya</taxon>
        <taxon>Basidiomycota</taxon>
        <taxon>Agaricomycotina</taxon>
        <taxon>Agaricomycetes</taxon>
        <taxon>Agaricomycetidae</taxon>
        <taxon>Agaricales</taxon>
        <taxon>Agaricineae</taxon>
        <taxon>Strophariaceae</taxon>
        <taxon>Galerina</taxon>
    </lineage>
</organism>
<sequence length="216" mass="24483">MPIAAYTLDDGFDESKIRILDPSSLLQEQSHRLRDTERMQLDVETNPFPPVNSRKRRIAIEDDSQRLKKKARTDDPDFAETNTHGQAQPQPYVDPSGQPPKPVVPNTKEIASNRISFLLKSIHSGKVSDARKVFESCLVYRKTPPTLKDPKNVAYSPLNPHNLFWNDLLAKCCARDGATSLNLSVEDLLRAPETKAVIFDVNKTHLGRRFINMDYT</sequence>
<evidence type="ECO:0000256" key="1">
    <source>
        <dbReference type="SAM" id="MobiDB-lite"/>
    </source>
</evidence>
<dbReference type="AlphaFoldDB" id="A0A067TEX9"/>
<proteinExistence type="predicted"/>
<name>A0A067TEX9_GALM3</name>
<evidence type="ECO:0000313" key="3">
    <source>
        <dbReference type="Proteomes" id="UP000027222"/>
    </source>
</evidence>
<reference evidence="3" key="1">
    <citation type="journal article" date="2014" name="Proc. Natl. Acad. Sci. U.S.A.">
        <title>Extensive sampling of basidiomycete genomes demonstrates inadequacy of the white-rot/brown-rot paradigm for wood decay fungi.</title>
        <authorList>
            <person name="Riley R."/>
            <person name="Salamov A.A."/>
            <person name="Brown D.W."/>
            <person name="Nagy L.G."/>
            <person name="Floudas D."/>
            <person name="Held B.W."/>
            <person name="Levasseur A."/>
            <person name="Lombard V."/>
            <person name="Morin E."/>
            <person name="Otillar R."/>
            <person name="Lindquist E.A."/>
            <person name="Sun H."/>
            <person name="LaButti K.M."/>
            <person name="Schmutz J."/>
            <person name="Jabbour D."/>
            <person name="Luo H."/>
            <person name="Baker S.E."/>
            <person name="Pisabarro A.G."/>
            <person name="Walton J.D."/>
            <person name="Blanchette R.A."/>
            <person name="Henrissat B."/>
            <person name="Martin F."/>
            <person name="Cullen D."/>
            <person name="Hibbett D.S."/>
            <person name="Grigoriev I.V."/>
        </authorList>
    </citation>
    <scope>NUCLEOTIDE SEQUENCE [LARGE SCALE GENOMIC DNA]</scope>
    <source>
        <strain evidence="3">CBS 339.88</strain>
    </source>
</reference>
<keyword evidence="3" id="KW-1185">Reference proteome</keyword>